<dbReference type="RefSeq" id="WP_147649940.1">
    <property type="nucleotide sequence ID" value="NZ_CP042806.1"/>
</dbReference>
<keyword evidence="2" id="KW-1185">Reference proteome</keyword>
<dbReference type="Gene3D" id="3.20.20.210">
    <property type="match status" value="1"/>
</dbReference>
<dbReference type="SUPFAM" id="SSF51726">
    <property type="entry name" value="UROD/MetE-like"/>
    <property type="match status" value="1"/>
</dbReference>
<reference evidence="1 2" key="1">
    <citation type="submission" date="2019-08" db="EMBL/GenBank/DDBJ databases">
        <title>Complete genome sequence of Terriglobus albidus strain ORNL.</title>
        <authorList>
            <person name="Podar M."/>
        </authorList>
    </citation>
    <scope>NUCLEOTIDE SEQUENCE [LARGE SCALE GENOMIC DNA]</scope>
    <source>
        <strain evidence="1 2">ORNL</strain>
    </source>
</reference>
<dbReference type="InterPro" id="IPR038071">
    <property type="entry name" value="UROD/MetE-like_sf"/>
</dbReference>
<name>A0A5B9EGD0_9BACT</name>
<evidence type="ECO:0000313" key="2">
    <source>
        <dbReference type="Proteomes" id="UP000321820"/>
    </source>
</evidence>
<dbReference type="KEGG" id="talb:FTW19_23160"/>
<dbReference type="EMBL" id="CP042806">
    <property type="protein sequence ID" value="QEE30634.1"/>
    <property type="molecule type" value="Genomic_DNA"/>
</dbReference>
<dbReference type="AlphaFoldDB" id="A0A5B9EGD0"/>
<evidence type="ECO:0008006" key="3">
    <source>
        <dbReference type="Google" id="ProtNLM"/>
    </source>
</evidence>
<dbReference type="Proteomes" id="UP000321820">
    <property type="component" value="Chromosome"/>
</dbReference>
<evidence type="ECO:0000313" key="1">
    <source>
        <dbReference type="EMBL" id="QEE30634.1"/>
    </source>
</evidence>
<organism evidence="1 2">
    <name type="scientific">Terriglobus albidus</name>
    <dbReference type="NCBI Taxonomy" id="1592106"/>
    <lineage>
        <taxon>Bacteria</taxon>
        <taxon>Pseudomonadati</taxon>
        <taxon>Acidobacteriota</taxon>
        <taxon>Terriglobia</taxon>
        <taxon>Terriglobales</taxon>
        <taxon>Acidobacteriaceae</taxon>
        <taxon>Terriglobus</taxon>
    </lineage>
</organism>
<gene>
    <name evidence="1" type="ORF">FTW19_23160</name>
</gene>
<protein>
    <recommendedName>
        <fullName evidence="3">Methionine synthase</fullName>
    </recommendedName>
</protein>
<proteinExistence type="predicted"/>
<accession>A0A5B9EGD0</accession>
<sequence length="354" mass="38233">MPSTPSVFATSQTALRRPTFDPAGAVTGVGSLPLTSLPEALESVITFSPQVPFWPQLPQRSEREAAIGQGFDCIRHLVEPRTDGYGYQVPEGSIDAVIDVLHNGDGYLTEDNAAGFFALEQALASGLFPQATAVKGQIEGPITLAAFLFYKGRPFLSDPVLFSSVAFHVSQLICWQANRLRATNLPVLLFVDEPGLCLEIPGLPEDHRLSALAAILDDARTRGVYAGLHCCASQPFDRMFRVRPDILSFDAHEGLESFFAHPQAMDFVNQGGTVAYGLVPTKKHLDAMDAAQIFLRWLECASRAGDPQKLAQRAMITATCGLGLLEPESVPQSFSVAHGVSKLVRSLAGLPDEE</sequence>
<dbReference type="OrthoDB" id="108036at2"/>